<feature type="domain" description="LCCL" evidence="3">
    <location>
        <begin position="183"/>
        <end position="235"/>
    </location>
</feature>
<evidence type="ECO:0000256" key="2">
    <source>
        <dbReference type="SAM" id="Phobius"/>
    </source>
</evidence>
<sequence>MPDSSTSPNPSPDDDAHAGAQYDDEEARLLPTEELEFEDVAISKNRNRFCTMLNGPRLPRRHVISPLLPRIQNAPVRFLSRFLPKKSHKAILLAAGLLAWTFLFIFFLSSELPTADGAGQSVVNLDCVDAVWHRKNECGLDGINCRPFSNASFAFRCPADCAAVQVLNPHAVGPLDVNYRPLVIGNGIYRGDSFICASALHAGIVSNVRGGCGRLTRVADHTHFASAMRHGITSIPFDAYFPLSFSISEDSSISCPADPRQILLALTMSFTVLISVFSSTSLQFFPIFTLIFAHVAFASDPPTASYRNITVLPDHISMFAKRILPAYFCAVVIYWTTVRRTLSGLEAQLEKTILWLGGFWFGALSNYTFEWIPISRLTAHDLNQQPDAKLALAVILVILICIMAQQIYSFWLEGRLLRYLGLYSLFILGILICLSIPGVSLRIHHYILALLLLPGTGMQTRPSLLYQGILLGLFVNGIARWDFDSILQTTDALRGDGTFDSLLPAVLQPVISTEAKTIVASFSWAEPPQGMQGISVLVNDVERDRAFFDDEDGSGFVWERDVELKVPEYFRFAYVRDGRTLDYTRAGTLFPNGTWSMPESNSAV</sequence>
<feature type="transmembrane region" description="Helical" evidence="2">
    <location>
        <begin position="390"/>
        <end position="408"/>
    </location>
</feature>
<dbReference type="InterPro" id="IPR051957">
    <property type="entry name" value="CRISP-LCCL_domain"/>
</dbReference>
<gene>
    <name evidence="4" type="ORF">EI97DRAFT_499302</name>
</gene>
<name>A0A6A6JS71_WESOR</name>
<dbReference type="PANTHER" id="PTHR31331">
    <property type="entry name" value="LCCL DOMAIN PROTEIN (AFU_ORTHOLOGUE AFUA_5G08630)"/>
    <property type="match status" value="1"/>
</dbReference>
<feature type="transmembrane region" description="Helical" evidence="2">
    <location>
        <begin position="420"/>
        <end position="443"/>
    </location>
</feature>
<dbReference type="InterPro" id="IPR004043">
    <property type="entry name" value="LCCL"/>
</dbReference>
<keyword evidence="5" id="KW-1185">Reference proteome</keyword>
<keyword evidence="2" id="KW-0812">Transmembrane</keyword>
<feature type="region of interest" description="Disordered" evidence="1">
    <location>
        <begin position="1"/>
        <end position="24"/>
    </location>
</feature>
<feature type="transmembrane region" description="Helical" evidence="2">
    <location>
        <begin position="90"/>
        <end position="108"/>
    </location>
</feature>
<feature type="transmembrane region" description="Helical" evidence="2">
    <location>
        <begin position="352"/>
        <end position="369"/>
    </location>
</feature>
<feature type="transmembrane region" description="Helical" evidence="2">
    <location>
        <begin position="272"/>
        <end position="298"/>
    </location>
</feature>
<feature type="transmembrane region" description="Helical" evidence="2">
    <location>
        <begin position="319"/>
        <end position="337"/>
    </location>
</feature>
<dbReference type="OrthoDB" id="441660at2759"/>
<dbReference type="GeneID" id="54555776"/>
<evidence type="ECO:0000313" key="4">
    <source>
        <dbReference type="EMBL" id="KAF2278718.1"/>
    </source>
</evidence>
<keyword evidence="2" id="KW-1133">Transmembrane helix</keyword>
<dbReference type="Pfam" id="PF03815">
    <property type="entry name" value="LCCL"/>
    <property type="match status" value="1"/>
</dbReference>
<evidence type="ECO:0000313" key="5">
    <source>
        <dbReference type="Proteomes" id="UP000800097"/>
    </source>
</evidence>
<dbReference type="Proteomes" id="UP000800097">
    <property type="component" value="Unassembled WGS sequence"/>
</dbReference>
<evidence type="ECO:0000259" key="3">
    <source>
        <dbReference type="PROSITE" id="PS50820"/>
    </source>
</evidence>
<dbReference type="AlphaFoldDB" id="A0A6A6JS71"/>
<dbReference type="PANTHER" id="PTHR31331:SF8">
    <property type="entry name" value="LCCL DOMAIN PROTEIN (AFU_ORTHOLOGUE AFUA_5G02970)"/>
    <property type="match status" value="1"/>
</dbReference>
<dbReference type="SMART" id="SM00603">
    <property type="entry name" value="LCCL"/>
    <property type="match status" value="1"/>
</dbReference>
<dbReference type="RefSeq" id="XP_033656257.1">
    <property type="nucleotide sequence ID" value="XM_033802601.1"/>
</dbReference>
<evidence type="ECO:0000256" key="1">
    <source>
        <dbReference type="SAM" id="MobiDB-lite"/>
    </source>
</evidence>
<organism evidence="4 5">
    <name type="scientific">Westerdykella ornata</name>
    <dbReference type="NCBI Taxonomy" id="318751"/>
    <lineage>
        <taxon>Eukaryota</taxon>
        <taxon>Fungi</taxon>
        <taxon>Dikarya</taxon>
        <taxon>Ascomycota</taxon>
        <taxon>Pezizomycotina</taxon>
        <taxon>Dothideomycetes</taxon>
        <taxon>Pleosporomycetidae</taxon>
        <taxon>Pleosporales</taxon>
        <taxon>Sporormiaceae</taxon>
        <taxon>Westerdykella</taxon>
    </lineage>
</organism>
<dbReference type="Gene3D" id="2.170.130.20">
    <property type="entry name" value="LCCL-like domain"/>
    <property type="match status" value="1"/>
</dbReference>
<keyword evidence="2" id="KW-0472">Membrane</keyword>
<dbReference type="SUPFAM" id="SSF69848">
    <property type="entry name" value="LCCL domain"/>
    <property type="match status" value="1"/>
</dbReference>
<proteinExistence type="predicted"/>
<dbReference type="EMBL" id="ML986487">
    <property type="protein sequence ID" value="KAF2278718.1"/>
    <property type="molecule type" value="Genomic_DNA"/>
</dbReference>
<dbReference type="PROSITE" id="PS50820">
    <property type="entry name" value="LCCL"/>
    <property type="match status" value="1"/>
</dbReference>
<reference evidence="4" key="1">
    <citation type="journal article" date="2020" name="Stud. Mycol.">
        <title>101 Dothideomycetes genomes: a test case for predicting lifestyles and emergence of pathogens.</title>
        <authorList>
            <person name="Haridas S."/>
            <person name="Albert R."/>
            <person name="Binder M."/>
            <person name="Bloem J."/>
            <person name="Labutti K."/>
            <person name="Salamov A."/>
            <person name="Andreopoulos B."/>
            <person name="Baker S."/>
            <person name="Barry K."/>
            <person name="Bills G."/>
            <person name="Bluhm B."/>
            <person name="Cannon C."/>
            <person name="Castanera R."/>
            <person name="Culley D."/>
            <person name="Daum C."/>
            <person name="Ezra D."/>
            <person name="Gonzalez J."/>
            <person name="Henrissat B."/>
            <person name="Kuo A."/>
            <person name="Liang C."/>
            <person name="Lipzen A."/>
            <person name="Lutzoni F."/>
            <person name="Magnuson J."/>
            <person name="Mondo S."/>
            <person name="Nolan M."/>
            <person name="Ohm R."/>
            <person name="Pangilinan J."/>
            <person name="Park H.-J."/>
            <person name="Ramirez L."/>
            <person name="Alfaro M."/>
            <person name="Sun H."/>
            <person name="Tritt A."/>
            <person name="Yoshinaga Y."/>
            <person name="Zwiers L.-H."/>
            <person name="Turgeon B."/>
            <person name="Goodwin S."/>
            <person name="Spatafora J."/>
            <person name="Crous P."/>
            <person name="Grigoriev I."/>
        </authorList>
    </citation>
    <scope>NUCLEOTIDE SEQUENCE</scope>
    <source>
        <strain evidence="4">CBS 379.55</strain>
    </source>
</reference>
<accession>A0A6A6JS71</accession>
<protein>
    <recommendedName>
        <fullName evidence="3">LCCL domain-containing protein</fullName>
    </recommendedName>
</protein>
<dbReference type="InterPro" id="IPR036609">
    <property type="entry name" value="LCCL_sf"/>
</dbReference>